<reference evidence="2 3" key="1">
    <citation type="submission" date="2016-01" db="EMBL/GenBank/DDBJ databases">
        <authorList>
            <person name="Regsiter A."/>
            <person name="william w."/>
        </authorList>
    </citation>
    <scope>NUCLEOTIDE SEQUENCE [LARGE SCALE GENOMIC DNA]</scope>
    <source>
        <strain evidence="2 3">CFBP 5494</strain>
    </source>
</reference>
<evidence type="ECO:0000313" key="3">
    <source>
        <dbReference type="Proteomes" id="UP000191933"/>
    </source>
</evidence>
<dbReference type="Proteomes" id="UP000191933">
    <property type="component" value="Unassembled WGS sequence"/>
</dbReference>
<feature type="region of interest" description="Disordered" evidence="1">
    <location>
        <begin position="43"/>
        <end position="76"/>
    </location>
</feature>
<protein>
    <submittedName>
        <fullName evidence="2">Uncharacterized protein</fullName>
    </submittedName>
</protein>
<evidence type="ECO:0000313" key="2">
    <source>
        <dbReference type="EMBL" id="CUW87425.1"/>
    </source>
</evidence>
<sequence>MLFSAAGGILVSSDKEVSHGNEEEILDHVAESVQLAVRSLRADPAVSRPDAAAAHGRFREPAESRRRRGSRGCQAN</sequence>
<name>A0A9W5EZ42_9HYPH</name>
<comment type="caution">
    <text evidence="2">The sequence shown here is derived from an EMBL/GenBank/DDBJ whole genome shotgun (WGS) entry which is preliminary data.</text>
</comment>
<dbReference type="AlphaFoldDB" id="A0A9W5EZ42"/>
<accession>A0A9W5EZ42</accession>
<gene>
    <name evidence="2" type="ORF">AGR2A_Cc120040</name>
</gene>
<evidence type="ECO:0000256" key="1">
    <source>
        <dbReference type="SAM" id="MobiDB-lite"/>
    </source>
</evidence>
<keyword evidence="3" id="KW-1185">Reference proteome</keyword>
<organism evidence="2 3">
    <name type="scientific">Agrobacterium genomosp. 2 str. CFBP 5494</name>
    <dbReference type="NCBI Taxonomy" id="1183436"/>
    <lineage>
        <taxon>Bacteria</taxon>
        <taxon>Pseudomonadati</taxon>
        <taxon>Pseudomonadota</taxon>
        <taxon>Alphaproteobacteria</taxon>
        <taxon>Hyphomicrobiales</taxon>
        <taxon>Rhizobiaceae</taxon>
        <taxon>Rhizobium/Agrobacterium group</taxon>
        <taxon>Agrobacterium</taxon>
        <taxon>Agrobacterium tumefaciens complex</taxon>
    </lineage>
</organism>
<dbReference type="EMBL" id="FBVY01000004">
    <property type="protein sequence ID" value="CUW87425.1"/>
    <property type="molecule type" value="Genomic_DNA"/>
</dbReference>
<proteinExistence type="predicted"/>